<reference evidence="1 2" key="1">
    <citation type="journal article" date="2021" name="Environ. Microbiol.">
        <title>Gene family expansions and transcriptome signatures uncover fungal adaptations to wood decay.</title>
        <authorList>
            <person name="Hage H."/>
            <person name="Miyauchi S."/>
            <person name="Viragh M."/>
            <person name="Drula E."/>
            <person name="Min B."/>
            <person name="Chaduli D."/>
            <person name="Navarro D."/>
            <person name="Favel A."/>
            <person name="Norest M."/>
            <person name="Lesage-Meessen L."/>
            <person name="Balint B."/>
            <person name="Merenyi Z."/>
            <person name="de Eugenio L."/>
            <person name="Morin E."/>
            <person name="Martinez A.T."/>
            <person name="Baldrian P."/>
            <person name="Stursova M."/>
            <person name="Martinez M.J."/>
            <person name="Novotny C."/>
            <person name="Magnuson J.K."/>
            <person name="Spatafora J.W."/>
            <person name="Maurice S."/>
            <person name="Pangilinan J."/>
            <person name="Andreopoulos W."/>
            <person name="LaButti K."/>
            <person name="Hundley H."/>
            <person name="Na H."/>
            <person name="Kuo A."/>
            <person name="Barry K."/>
            <person name="Lipzen A."/>
            <person name="Henrissat B."/>
            <person name="Riley R."/>
            <person name="Ahrendt S."/>
            <person name="Nagy L.G."/>
            <person name="Grigoriev I.V."/>
            <person name="Martin F."/>
            <person name="Rosso M.N."/>
        </authorList>
    </citation>
    <scope>NUCLEOTIDE SEQUENCE [LARGE SCALE GENOMIC DNA]</scope>
    <source>
        <strain evidence="1 2">CIRM-BRFM 1785</strain>
    </source>
</reference>
<dbReference type="EMBL" id="JADCUA010000041">
    <property type="protein sequence ID" value="KAH9829231.1"/>
    <property type="molecule type" value="Genomic_DNA"/>
</dbReference>
<keyword evidence="2" id="KW-1185">Reference proteome</keyword>
<sequence>MSLRVSIPSGTHRNRISTSPFALVSFPSRSCFLFLPRALPSPPPLSLRRRRSLFAATVLSLPTPNSLITPFPAMQSTHVSAVPRPRADVLTDACPLSSRRKAASCTFCTVQSCCRRCVVFTCPRPAPTTSRICLSWLMNTAYMPRSECVL</sequence>
<evidence type="ECO:0000313" key="1">
    <source>
        <dbReference type="EMBL" id="KAH9829231.1"/>
    </source>
</evidence>
<gene>
    <name evidence="1" type="ORF">C8Q71DRAFT_443133</name>
</gene>
<protein>
    <submittedName>
        <fullName evidence="1">Uncharacterized protein</fullName>
    </submittedName>
</protein>
<accession>A0ABQ8JY90</accession>
<proteinExistence type="predicted"/>
<dbReference type="GeneID" id="71999308"/>
<comment type="caution">
    <text evidence="1">The sequence shown here is derived from an EMBL/GenBank/DDBJ whole genome shotgun (WGS) entry which is preliminary data.</text>
</comment>
<organism evidence="1 2">
    <name type="scientific">Rhodofomes roseus</name>
    <dbReference type="NCBI Taxonomy" id="34475"/>
    <lineage>
        <taxon>Eukaryota</taxon>
        <taxon>Fungi</taxon>
        <taxon>Dikarya</taxon>
        <taxon>Basidiomycota</taxon>
        <taxon>Agaricomycotina</taxon>
        <taxon>Agaricomycetes</taxon>
        <taxon>Polyporales</taxon>
        <taxon>Rhodofomes</taxon>
    </lineage>
</organism>
<dbReference type="RefSeq" id="XP_047772725.1">
    <property type="nucleotide sequence ID" value="XM_047918576.1"/>
</dbReference>
<name>A0ABQ8JY90_9APHY</name>
<evidence type="ECO:0000313" key="2">
    <source>
        <dbReference type="Proteomes" id="UP000814176"/>
    </source>
</evidence>
<dbReference type="Proteomes" id="UP000814176">
    <property type="component" value="Unassembled WGS sequence"/>
</dbReference>